<evidence type="ECO:0000313" key="2">
    <source>
        <dbReference type="EMBL" id="KAG7666299.1"/>
    </source>
</evidence>
<sequence length="404" mass="48009">MTTRKDRKEILDSLEDEFRSDLSIHLYSTVLLHRVNPYFPRRQWSAWPLDFDDVPIPKHEYEDNLIINEGYYDKDIEVDYDGYRRVRNQYKKSRDKTRSIVSNDNEDESEEEEDSDSDNESSDQEQDIQIKKQEYDPIDLVKKPIIKVTMKESVPNSKTLLLNELSSQIQSKINQKISKMKQHGKINDSLETSDSMSSNVMFKQLSHQLANRFDNMLNELLTTTTNTTSQPIGWQRVLQSALTSEKSPYKKLNTETYRKLYSRCEDAFENIQYNYEFDDLEEDMPQDDIEVIGKNGFNVVNYLMSLKDEQSTSGRLPYEGLAKEYLLKREAKLEQSRTLKHQFFKMLEIQEKYQEMDWDKHIKRSRKKQRIALEEDLSNVEELRRMICQDENNTIDEDTYLINK</sequence>
<feature type="compositionally biased region" description="Acidic residues" evidence="1">
    <location>
        <begin position="104"/>
        <end position="126"/>
    </location>
</feature>
<keyword evidence="3" id="KW-1185">Reference proteome</keyword>
<dbReference type="EMBL" id="JAGSYN010000022">
    <property type="protein sequence ID" value="KAG7666299.1"/>
    <property type="molecule type" value="Genomic_DNA"/>
</dbReference>
<name>A0A8J5QIN7_9ASCO</name>
<reference evidence="2 3" key="1">
    <citation type="journal article" date="2021" name="DNA Res.">
        <title>Genome analysis of Candida subhashii reveals its hybrid nature and dual mitochondrial genome conformations.</title>
        <authorList>
            <person name="Mixao V."/>
            <person name="Hegedusova E."/>
            <person name="Saus E."/>
            <person name="Pryszcz L.P."/>
            <person name="Cillingova A."/>
            <person name="Nosek J."/>
            <person name="Gabaldon T."/>
        </authorList>
    </citation>
    <scope>NUCLEOTIDE SEQUENCE [LARGE SCALE GENOMIC DNA]</scope>
    <source>
        <strain evidence="2 3">CBS 10753</strain>
    </source>
</reference>
<dbReference type="RefSeq" id="XP_049266527.1">
    <property type="nucleotide sequence ID" value="XM_049405321.1"/>
</dbReference>
<dbReference type="GeneID" id="73466971"/>
<organism evidence="2 3">
    <name type="scientific">[Candida] subhashii</name>
    <dbReference type="NCBI Taxonomy" id="561895"/>
    <lineage>
        <taxon>Eukaryota</taxon>
        <taxon>Fungi</taxon>
        <taxon>Dikarya</taxon>
        <taxon>Ascomycota</taxon>
        <taxon>Saccharomycotina</taxon>
        <taxon>Pichiomycetes</taxon>
        <taxon>Debaryomycetaceae</taxon>
        <taxon>Spathaspora</taxon>
    </lineage>
</organism>
<feature type="region of interest" description="Disordered" evidence="1">
    <location>
        <begin position="91"/>
        <end position="134"/>
    </location>
</feature>
<evidence type="ECO:0000256" key="1">
    <source>
        <dbReference type="SAM" id="MobiDB-lite"/>
    </source>
</evidence>
<dbReference type="Proteomes" id="UP000694255">
    <property type="component" value="Unassembled WGS sequence"/>
</dbReference>
<dbReference type="OrthoDB" id="4068335at2759"/>
<accession>A0A8J5QIN7</accession>
<gene>
    <name evidence="2" type="ORF">J8A68_000170</name>
</gene>
<evidence type="ECO:0008006" key="4">
    <source>
        <dbReference type="Google" id="ProtNLM"/>
    </source>
</evidence>
<evidence type="ECO:0000313" key="3">
    <source>
        <dbReference type="Proteomes" id="UP000694255"/>
    </source>
</evidence>
<protein>
    <recommendedName>
        <fullName evidence="4">Rrn9 domain-containing protein</fullName>
    </recommendedName>
</protein>
<dbReference type="AlphaFoldDB" id="A0A8J5QIN7"/>
<comment type="caution">
    <text evidence="2">The sequence shown here is derived from an EMBL/GenBank/DDBJ whole genome shotgun (WGS) entry which is preliminary data.</text>
</comment>
<proteinExistence type="predicted"/>